<gene>
    <name evidence="5" type="primary">LRRC43</name>
</gene>
<feature type="region of interest" description="Disordered" evidence="3">
    <location>
        <begin position="364"/>
        <end position="398"/>
    </location>
</feature>
<protein>
    <submittedName>
        <fullName evidence="5">Leucine-rich repeat-containing protein 43 isoform X2</fullName>
    </submittedName>
</protein>
<feature type="region of interest" description="Disordered" evidence="3">
    <location>
        <begin position="531"/>
        <end position="567"/>
    </location>
</feature>
<dbReference type="InterPro" id="IPR032675">
    <property type="entry name" value="LRR_dom_sf"/>
</dbReference>
<name>A0A6J2BMJ6_ZALCA</name>
<dbReference type="PANTHER" id="PTHR45973:SF35">
    <property type="entry name" value="LEUCINE-RICH REPEAT-CONTAINING PROTEIN 43"/>
    <property type="match status" value="1"/>
</dbReference>
<dbReference type="InterPro" id="IPR001611">
    <property type="entry name" value="Leu-rich_rpt"/>
</dbReference>
<evidence type="ECO:0000256" key="2">
    <source>
        <dbReference type="ARBA" id="ARBA00022737"/>
    </source>
</evidence>
<keyword evidence="1" id="KW-0433">Leucine-rich repeat</keyword>
<dbReference type="Proteomes" id="UP000515165">
    <property type="component" value="Chromosome 14"/>
</dbReference>
<keyword evidence="2" id="KW-0677">Repeat</keyword>
<organism evidence="4 5">
    <name type="scientific">Zalophus californianus</name>
    <name type="common">California sealion</name>
    <dbReference type="NCBI Taxonomy" id="9704"/>
    <lineage>
        <taxon>Eukaryota</taxon>
        <taxon>Metazoa</taxon>
        <taxon>Chordata</taxon>
        <taxon>Craniata</taxon>
        <taxon>Vertebrata</taxon>
        <taxon>Euteleostomi</taxon>
        <taxon>Mammalia</taxon>
        <taxon>Eutheria</taxon>
        <taxon>Laurasiatheria</taxon>
        <taxon>Carnivora</taxon>
        <taxon>Caniformia</taxon>
        <taxon>Pinnipedia</taxon>
        <taxon>Otariidae</taxon>
        <taxon>Zalophus</taxon>
    </lineage>
</organism>
<evidence type="ECO:0000256" key="3">
    <source>
        <dbReference type="SAM" id="MobiDB-lite"/>
    </source>
</evidence>
<evidence type="ECO:0000313" key="5">
    <source>
        <dbReference type="RefSeq" id="XP_027433174.2"/>
    </source>
</evidence>
<keyword evidence="4" id="KW-1185">Reference proteome</keyword>
<dbReference type="GeneID" id="113913238"/>
<dbReference type="InterPro" id="IPR050576">
    <property type="entry name" value="Cilia_flagella_integrity"/>
</dbReference>
<dbReference type="PANTHER" id="PTHR45973">
    <property type="entry name" value="PROTEIN PHOSPHATASE 1 REGULATORY SUBUNIT SDS22-RELATED"/>
    <property type="match status" value="1"/>
</dbReference>
<reference evidence="5" key="1">
    <citation type="submission" date="2025-08" db="UniProtKB">
        <authorList>
            <consortium name="RefSeq"/>
        </authorList>
    </citation>
    <scope>IDENTIFICATION</scope>
    <source>
        <tissue evidence="5">Blood</tissue>
    </source>
</reference>
<dbReference type="RefSeq" id="XP_027433174.2">
    <property type="nucleotide sequence ID" value="XM_027577373.2"/>
</dbReference>
<dbReference type="Pfam" id="PF13516">
    <property type="entry name" value="LRR_6"/>
    <property type="match status" value="1"/>
</dbReference>
<dbReference type="SUPFAM" id="SSF52058">
    <property type="entry name" value="L domain-like"/>
    <property type="match status" value="1"/>
</dbReference>
<evidence type="ECO:0000313" key="4">
    <source>
        <dbReference type="Proteomes" id="UP000515165"/>
    </source>
</evidence>
<evidence type="ECO:0000256" key="1">
    <source>
        <dbReference type="ARBA" id="ARBA00022614"/>
    </source>
</evidence>
<sequence>MEKPGAPLSAAVREHLRHLCLREFPCGTGSWNKSRFLPRTWRTWKELVPREEAVNPGEETVEALLGLVRSPHSPWALLEGSSAEDHFLRELAIQNPLMLKDTFFYSYFRSLRVVDKQVSLVDKGLLKFQKLEELVLSANQIKEIDAINLPPTLKVLELYGNKISSLECLCTNPPPFLQHLGLGHNKLLGPLQSLYVTADHWPNLVSLDLSFNDLTDLQGMIASLSTLPHLRLLVLQGNPLALVPYYRGFTIDSLSGLCVLDDITVSPSEKHQFRGLSHSGDLLAREAQLVVTIGNVKGVLDTSILDPEPGPQGPFITYSYYVTYDFVEDEEGEGSDYGGVLAEIVKPSPGMEELGEDIPEEVFEEAEDSLESGLSTQSGELEGSVASGGSGPLPRVTDSPEELAKLRPRIDPRLCPSPGTVLFSTVRKPWTDVIPCNYKMQHMLRDLVPLKAFLLAGTTVTIVEEKEQKAAKKKELPKELRQDPPILRVLGSGFVALEPLLVGEPLVSEVCNFGVIRTLETDRLTFLRDAKKNKNKKAKKAPEAGKSKTKVAASLEKKSAAPTYDSDYQPQPLTVEVQIQLNQYRSAEEALREIAL</sequence>
<dbReference type="AlphaFoldDB" id="A0A6J2BMJ6"/>
<dbReference type="PROSITE" id="PS51450">
    <property type="entry name" value="LRR"/>
    <property type="match status" value="3"/>
</dbReference>
<proteinExistence type="predicted"/>
<dbReference type="Gene3D" id="3.80.10.10">
    <property type="entry name" value="Ribonuclease Inhibitor"/>
    <property type="match status" value="1"/>
</dbReference>
<accession>A0A6J2BMJ6</accession>
<dbReference type="CTD" id="254050"/>